<accession>A0ABQ9HQ12</accession>
<organism evidence="1 2">
    <name type="scientific">Dryococelus australis</name>
    <dbReference type="NCBI Taxonomy" id="614101"/>
    <lineage>
        <taxon>Eukaryota</taxon>
        <taxon>Metazoa</taxon>
        <taxon>Ecdysozoa</taxon>
        <taxon>Arthropoda</taxon>
        <taxon>Hexapoda</taxon>
        <taxon>Insecta</taxon>
        <taxon>Pterygota</taxon>
        <taxon>Neoptera</taxon>
        <taxon>Polyneoptera</taxon>
        <taxon>Phasmatodea</taxon>
        <taxon>Verophasmatodea</taxon>
        <taxon>Anareolatae</taxon>
        <taxon>Phasmatidae</taxon>
        <taxon>Eurycanthinae</taxon>
        <taxon>Dryococelus</taxon>
    </lineage>
</organism>
<dbReference type="PANTHER" id="PTHR37984:SF7">
    <property type="entry name" value="INTEGRASE CATALYTIC DOMAIN-CONTAINING PROTEIN"/>
    <property type="match status" value="1"/>
</dbReference>
<dbReference type="Gene3D" id="3.30.70.270">
    <property type="match status" value="1"/>
</dbReference>
<dbReference type="InterPro" id="IPR043502">
    <property type="entry name" value="DNA/RNA_pol_sf"/>
</dbReference>
<protein>
    <recommendedName>
        <fullName evidence="3">Reverse transcriptase domain-containing protein</fullName>
    </recommendedName>
</protein>
<evidence type="ECO:0000313" key="1">
    <source>
        <dbReference type="EMBL" id="KAJ8886013.1"/>
    </source>
</evidence>
<name>A0ABQ9HQ12_9NEOP</name>
<keyword evidence="2" id="KW-1185">Reference proteome</keyword>
<gene>
    <name evidence="1" type="ORF">PR048_012219</name>
</gene>
<dbReference type="InterPro" id="IPR050951">
    <property type="entry name" value="Retrovirus_Pol_polyprotein"/>
</dbReference>
<reference evidence="1 2" key="1">
    <citation type="submission" date="2023-02" db="EMBL/GenBank/DDBJ databases">
        <title>LHISI_Scaffold_Assembly.</title>
        <authorList>
            <person name="Stuart O.P."/>
            <person name="Cleave R."/>
            <person name="Magrath M.J.L."/>
            <person name="Mikheyev A.S."/>
        </authorList>
    </citation>
    <scope>NUCLEOTIDE SEQUENCE [LARGE SCALE GENOMIC DNA]</scope>
    <source>
        <strain evidence="1">Daus_M_001</strain>
        <tissue evidence="1">Leg muscle</tissue>
    </source>
</reference>
<dbReference type="EMBL" id="JARBHB010000004">
    <property type="protein sequence ID" value="KAJ8886013.1"/>
    <property type="molecule type" value="Genomic_DNA"/>
</dbReference>
<dbReference type="InterPro" id="IPR043128">
    <property type="entry name" value="Rev_trsase/Diguanyl_cyclase"/>
</dbReference>
<sequence length="359" mass="40888">MLMVDCDVPNLRKLRAPFKQCFNFYVQVKSLGSAPEAQKIGILMTSVGGKGVEVFYTLSLTDESKYVEVIAAFHQYCQPKKNTVFEWYLFNKIVQSEGRTFDSFLIQLKMQATFCEFGKEKDVIRDRIVLGVNDPTLMELMLRDSALTLKKAEDLCRIYEASKHQTDDIHGSGMPGPSLVVDELSQGWRNNDNPGAAVLKKMREHMATVMLVIPGKVKIYHDSSVTPVIEPQWRVPLKLKHKLKDTLQDLEKRGIIMEGKAPHRLGLKFSSSRKTKSKTEAMYTSNIIEQRFSISMLEDITTELASTTVFTVLDVKQAYCHMKLDEQSSLFTTFHTPFGRFRCNRLCFGISCAPEIFIK</sequence>
<evidence type="ECO:0000313" key="2">
    <source>
        <dbReference type="Proteomes" id="UP001159363"/>
    </source>
</evidence>
<dbReference type="PANTHER" id="PTHR37984">
    <property type="entry name" value="PROTEIN CBG26694"/>
    <property type="match status" value="1"/>
</dbReference>
<dbReference type="Gene3D" id="3.10.10.10">
    <property type="entry name" value="HIV Type 1 Reverse Transcriptase, subunit A, domain 1"/>
    <property type="match status" value="1"/>
</dbReference>
<dbReference type="SUPFAM" id="SSF56672">
    <property type="entry name" value="DNA/RNA polymerases"/>
    <property type="match status" value="1"/>
</dbReference>
<proteinExistence type="predicted"/>
<dbReference type="Proteomes" id="UP001159363">
    <property type="component" value="Chromosome X"/>
</dbReference>
<evidence type="ECO:0008006" key="3">
    <source>
        <dbReference type="Google" id="ProtNLM"/>
    </source>
</evidence>
<comment type="caution">
    <text evidence="1">The sequence shown here is derived from an EMBL/GenBank/DDBJ whole genome shotgun (WGS) entry which is preliminary data.</text>
</comment>